<name>A0AAD9X736_9ROSI</name>
<dbReference type="EMBL" id="JANJYI010000004">
    <property type="protein sequence ID" value="KAK2653962.1"/>
    <property type="molecule type" value="Genomic_DNA"/>
</dbReference>
<keyword evidence="2" id="KW-1185">Reference proteome</keyword>
<comment type="caution">
    <text evidence="1">The sequence shown here is derived from an EMBL/GenBank/DDBJ whole genome shotgun (WGS) entry which is preliminary data.</text>
</comment>
<reference evidence="1" key="1">
    <citation type="journal article" date="2023" name="Plant J.">
        <title>Genome sequences and population genomics provide insights into the demographic history, inbreeding, and mutation load of two 'living fossil' tree species of Dipteronia.</title>
        <authorList>
            <person name="Feng Y."/>
            <person name="Comes H.P."/>
            <person name="Chen J."/>
            <person name="Zhu S."/>
            <person name="Lu R."/>
            <person name="Zhang X."/>
            <person name="Li P."/>
            <person name="Qiu J."/>
            <person name="Olsen K.M."/>
            <person name="Qiu Y."/>
        </authorList>
    </citation>
    <scope>NUCLEOTIDE SEQUENCE</scope>
    <source>
        <strain evidence="1">KIB01</strain>
    </source>
</reference>
<proteinExistence type="predicted"/>
<sequence>MLIARPHRFQTPVWDGLQEQEVICSATRSWFIHVFKTFHFQRVFLYQHISENRWVSVCEFGGVVESTVAYPKSCIMVLYLEWWNIRICKLKILYYNLVTLILIILP</sequence>
<protein>
    <submittedName>
        <fullName evidence="1">Uncharacterized protein</fullName>
    </submittedName>
</protein>
<gene>
    <name evidence="1" type="ORF">Ddye_013818</name>
</gene>
<evidence type="ECO:0000313" key="1">
    <source>
        <dbReference type="EMBL" id="KAK2653962.1"/>
    </source>
</evidence>
<dbReference type="Proteomes" id="UP001280121">
    <property type="component" value="Unassembled WGS sequence"/>
</dbReference>
<dbReference type="AlphaFoldDB" id="A0AAD9X736"/>
<accession>A0AAD9X736</accession>
<organism evidence="1 2">
    <name type="scientific">Dipteronia dyeriana</name>
    <dbReference type="NCBI Taxonomy" id="168575"/>
    <lineage>
        <taxon>Eukaryota</taxon>
        <taxon>Viridiplantae</taxon>
        <taxon>Streptophyta</taxon>
        <taxon>Embryophyta</taxon>
        <taxon>Tracheophyta</taxon>
        <taxon>Spermatophyta</taxon>
        <taxon>Magnoliopsida</taxon>
        <taxon>eudicotyledons</taxon>
        <taxon>Gunneridae</taxon>
        <taxon>Pentapetalae</taxon>
        <taxon>rosids</taxon>
        <taxon>malvids</taxon>
        <taxon>Sapindales</taxon>
        <taxon>Sapindaceae</taxon>
        <taxon>Hippocastanoideae</taxon>
        <taxon>Acereae</taxon>
        <taxon>Dipteronia</taxon>
    </lineage>
</organism>
<evidence type="ECO:0000313" key="2">
    <source>
        <dbReference type="Proteomes" id="UP001280121"/>
    </source>
</evidence>